<feature type="transmembrane region" description="Helical" evidence="1">
    <location>
        <begin position="54"/>
        <end position="76"/>
    </location>
</feature>
<feature type="transmembrane region" description="Helical" evidence="1">
    <location>
        <begin position="232"/>
        <end position="253"/>
    </location>
</feature>
<dbReference type="PANTHER" id="PTHR37305">
    <property type="entry name" value="INTEGRAL MEMBRANE PROTEIN-RELATED"/>
    <property type="match status" value="1"/>
</dbReference>
<dbReference type="Proteomes" id="UP001551675">
    <property type="component" value="Unassembled WGS sequence"/>
</dbReference>
<keyword evidence="1" id="KW-0472">Membrane</keyword>
<keyword evidence="1" id="KW-0812">Transmembrane</keyword>
<gene>
    <name evidence="3" type="ORF">AB0I59_25965</name>
</gene>
<dbReference type="RefSeq" id="WP_061254376.1">
    <property type="nucleotide sequence ID" value="NZ_JBFALK010000015.1"/>
</dbReference>
<feature type="transmembrane region" description="Helical" evidence="1">
    <location>
        <begin position="177"/>
        <end position="197"/>
    </location>
</feature>
<name>A0ABV3GKX2_MICGL</name>
<dbReference type="PANTHER" id="PTHR37305:SF1">
    <property type="entry name" value="MEMBRANE PROTEIN"/>
    <property type="match status" value="1"/>
</dbReference>
<evidence type="ECO:0000313" key="3">
    <source>
        <dbReference type="EMBL" id="MEV0972061.1"/>
    </source>
</evidence>
<feature type="chain" id="PRO_5045296006" evidence="2">
    <location>
        <begin position="38"/>
        <end position="258"/>
    </location>
</feature>
<organism evidence="3 4">
    <name type="scientific">Microtetraspora glauca</name>
    <dbReference type="NCBI Taxonomy" id="1996"/>
    <lineage>
        <taxon>Bacteria</taxon>
        <taxon>Bacillati</taxon>
        <taxon>Actinomycetota</taxon>
        <taxon>Actinomycetes</taxon>
        <taxon>Streptosporangiales</taxon>
        <taxon>Streptosporangiaceae</taxon>
        <taxon>Microtetraspora</taxon>
    </lineage>
</organism>
<keyword evidence="2" id="KW-0732">Signal</keyword>
<keyword evidence="4" id="KW-1185">Reference proteome</keyword>
<accession>A0ABV3GKX2</accession>
<sequence length="258" mass="26219">MRRELRAEWTKLRTVADTGRLLLAVIALTVASSAAAAATVSCPAAGCDHDPAKISLIGVQVGQAAVAVLAVLAITGEYGTGMIRTTLAAMPRRGTVLAAKATVLTGLTLAAGAVAVLGSVLAGWLILPGNGFTPAHGHPFLSLSDGPTLRAAVGSVLYLVLIALLSLGVAAAVRDSATAIGVVFVLLYVFSILPFMISDPDWQRLLWQISPMNAGLAVQATTNLSSLPLSPWAGLGVLAAWAAAALLGGGSLLRVRDA</sequence>
<evidence type="ECO:0000256" key="2">
    <source>
        <dbReference type="SAM" id="SignalP"/>
    </source>
</evidence>
<keyword evidence="1" id="KW-1133">Transmembrane helix</keyword>
<protein>
    <submittedName>
        <fullName evidence="3">ABC transporter permease</fullName>
    </submittedName>
</protein>
<proteinExistence type="predicted"/>
<evidence type="ECO:0000313" key="4">
    <source>
        <dbReference type="Proteomes" id="UP001551675"/>
    </source>
</evidence>
<dbReference type="EMBL" id="JBFALK010000015">
    <property type="protein sequence ID" value="MEV0972061.1"/>
    <property type="molecule type" value="Genomic_DNA"/>
</dbReference>
<feature type="transmembrane region" description="Helical" evidence="1">
    <location>
        <begin position="147"/>
        <end position="170"/>
    </location>
</feature>
<comment type="caution">
    <text evidence="3">The sequence shown here is derived from an EMBL/GenBank/DDBJ whole genome shotgun (WGS) entry which is preliminary data.</text>
</comment>
<feature type="transmembrane region" description="Helical" evidence="1">
    <location>
        <begin position="97"/>
        <end position="127"/>
    </location>
</feature>
<feature type="signal peptide" evidence="2">
    <location>
        <begin position="1"/>
        <end position="37"/>
    </location>
</feature>
<reference evidence="3 4" key="1">
    <citation type="submission" date="2024-06" db="EMBL/GenBank/DDBJ databases">
        <title>The Natural Products Discovery Center: Release of the First 8490 Sequenced Strains for Exploring Actinobacteria Biosynthetic Diversity.</title>
        <authorList>
            <person name="Kalkreuter E."/>
            <person name="Kautsar S.A."/>
            <person name="Yang D."/>
            <person name="Bader C.D."/>
            <person name="Teijaro C.N."/>
            <person name="Fluegel L."/>
            <person name="Davis C.M."/>
            <person name="Simpson J.R."/>
            <person name="Lauterbach L."/>
            <person name="Steele A.D."/>
            <person name="Gui C."/>
            <person name="Meng S."/>
            <person name="Li G."/>
            <person name="Viehrig K."/>
            <person name="Ye F."/>
            <person name="Su P."/>
            <person name="Kiefer A.F."/>
            <person name="Nichols A."/>
            <person name="Cepeda A.J."/>
            <person name="Yan W."/>
            <person name="Fan B."/>
            <person name="Jiang Y."/>
            <person name="Adhikari A."/>
            <person name="Zheng C.-J."/>
            <person name="Schuster L."/>
            <person name="Cowan T.M."/>
            <person name="Smanski M.J."/>
            <person name="Chevrette M.G."/>
            <person name="De Carvalho L.P.S."/>
            <person name="Shen B."/>
        </authorList>
    </citation>
    <scope>NUCLEOTIDE SEQUENCE [LARGE SCALE GENOMIC DNA]</scope>
    <source>
        <strain evidence="3 4">NPDC050100</strain>
    </source>
</reference>
<evidence type="ECO:0000256" key="1">
    <source>
        <dbReference type="SAM" id="Phobius"/>
    </source>
</evidence>